<name>A0A1R3V3Q4_9HYPH</name>
<dbReference type="InterPro" id="IPR014710">
    <property type="entry name" value="RmlC-like_jellyroll"/>
</dbReference>
<keyword evidence="2" id="KW-1185">Reference proteome</keyword>
<evidence type="ECO:0000313" key="2">
    <source>
        <dbReference type="Proteomes" id="UP000188388"/>
    </source>
</evidence>
<dbReference type="Pfam" id="PF16867">
    <property type="entry name" value="DMSP_lyase"/>
    <property type="match status" value="1"/>
</dbReference>
<protein>
    <submittedName>
        <fullName evidence="1">Uncharacterized protein</fullName>
    </submittedName>
</protein>
<dbReference type="GO" id="GO:0047869">
    <property type="term" value="F:dimethylpropiothetin dethiomethylase activity"/>
    <property type="evidence" value="ECO:0007669"/>
    <property type="project" value="InterPro"/>
</dbReference>
<proteinExistence type="predicted"/>
<dbReference type="InterPro" id="IPR011051">
    <property type="entry name" value="RmlC_Cupin_sf"/>
</dbReference>
<gene>
    <name evidence="1" type="ORF">BQ8794_10393</name>
</gene>
<dbReference type="Proteomes" id="UP000188388">
    <property type="component" value="Unassembled WGS sequence"/>
</dbReference>
<organism evidence="1 2">
    <name type="scientific">Mesorhizobium prunaredense</name>
    <dbReference type="NCBI Taxonomy" id="1631249"/>
    <lineage>
        <taxon>Bacteria</taxon>
        <taxon>Pseudomonadati</taxon>
        <taxon>Pseudomonadota</taxon>
        <taxon>Alphaproteobacteria</taxon>
        <taxon>Hyphomicrobiales</taxon>
        <taxon>Phyllobacteriaceae</taxon>
        <taxon>Mesorhizobium</taxon>
    </lineage>
</organism>
<dbReference type="EMBL" id="FTPD01000001">
    <property type="protein sequence ID" value="SIT53023.1"/>
    <property type="molecule type" value="Genomic_DNA"/>
</dbReference>
<evidence type="ECO:0000313" key="1">
    <source>
        <dbReference type="EMBL" id="SIT53023.1"/>
    </source>
</evidence>
<dbReference type="RefSeq" id="WP_077372221.1">
    <property type="nucleotide sequence ID" value="NZ_FTPD01000001.1"/>
</dbReference>
<accession>A0A1R3V3Q4</accession>
<reference evidence="2" key="1">
    <citation type="submission" date="2017-01" db="EMBL/GenBank/DDBJ databases">
        <authorList>
            <person name="Brunel B."/>
        </authorList>
    </citation>
    <scope>NUCLEOTIDE SEQUENCE [LARGE SCALE GENOMIC DNA]</scope>
</reference>
<dbReference type="STRING" id="1631249.BQ8794_10393"/>
<dbReference type="InterPro" id="IPR031723">
    <property type="entry name" value="DMSP_lyase"/>
</dbReference>
<dbReference type="SUPFAM" id="SSF51182">
    <property type="entry name" value="RmlC-like cupins"/>
    <property type="match status" value="1"/>
</dbReference>
<dbReference type="AlphaFoldDB" id="A0A1R3V3Q4"/>
<sequence>MNRSEALQYFLDTAFVAFDQFSHDLRSRRSIIQLFAQSEVPGLERTKAGSRLPVCSYLGSALAEEAIPSTLRNLIEHFKAIEPLLEWRLKSNPAPSASSNFPDGHANAMILGPGGLEDRNDLWLGVTLMAPHVRYPDHDHLPEETYLVLSHGEFKQADTDWFSPGIGGSFYNPPGIKHAMRSLDRPLFAFWALLVDQTHY</sequence>
<dbReference type="Gene3D" id="2.60.120.10">
    <property type="entry name" value="Jelly Rolls"/>
    <property type="match status" value="1"/>
</dbReference>